<keyword evidence="1" id="KW-1133">Transmembrane helix</keyword>
<dbReference type="InterPro" id="IPR046643">
    <property type="entry name" value="DUF6755"/>
</dbReference>
<protein>
    <submittedName>
        <fullName evidence="2">Uncharacterized protein</fullName>
    </submittedName>
</protein>
<dbReference type="AlphaFoldDB" id="A0A150S0E6"/>
<keyword evidence="1" id="KW-0812">Transmembrane</keyword>
<gene>
    <name evidence="2" type="ORF">BE18_02970</name>
</gene>
<evidence type="ECO:0000256" key="1">
    <source>
        <dbReference type="SAM" id="Phobius"/>
    </source>
</evidence>
<evidence type="ECO:0000313" key="2">
    <source>
        <dbReference type="EMBL" id="KYF80676.1"/>
    </source>
</evidence>
<sequence length="87" mass="9135">MPIPGPKHDLRPGAKGAMSARLLAVAMLCAFQYWLLTSTVEAYNGGDRDIPLPALATSLVCFALGAGLVAAGELSGWRARRRSPPDA</sequence>
<dbReference type="EMBL" id="JEMC01003522">
    <property type="protein sequence ID" value="KYF80676.1"/>
    <property type="molecule type" value="Genomic_DNA"/>
</dbReference>
<name>A0A150S0E6_SORCE</name>
<reference evidence="2 3" key="1">
    <citation type="submission" date="2014-02" db="EMBL/GenBank/DDBJ databases">
        <title>The small core and large imbalanced accessory genome model reveals a collaborative survival strategy of Sorangium cellulosum strains in nature.</title>
        <authorList>
            <person name="Han K."/>
            <person name="Peng R."/>
            <person name="Blom J."/>
            <person name="Li Y.-Z."/>
        </authorList>
    </citation>
    <scope>NUCLEOTIDE SEQUENCE [LARGE SCALE GENOMIC DNA]</scope>
    <source>
        <strain evidence="2 3">So0149</strain>
    </source>
</reference>
<accession>A0A150S0E6</accession>
<evidence type="ECO:0000313" key="3">
    <source>
        <dbReference type="Proteomes" id="UP000075515"/>
    </source>
</evidence>
<comment type="caution">
    <text evidence="2">The sequence shown here is derived from an EMBL/GenBank/DDBJ whole genome shotgun (WGS) entry which is preliminary data.</text>
</comment>
<dbReference type="Pfam" id="PF20540">
    <property type="entry name" value="DUF6755"/>
    <property type="match status" value="1"/>
</dbReference>
<feature type="transmembrane region" description="Helical" evidence="1">
    <location>
        <begin position="52"/>
        <end position="72"/>
    </location>
</feature>
<keyword evidence="1" id="KW-0472">Membrane</keyword>
<dbReference type="Proteomes" id="UP000075515">
    <property type="component" value="Unassembled WGS sequence"/>
</dbReference>
<organism evidence="2 3">
    <name type="scientific">Sorangium cellulosum</name>
    <name type="common">Polyangium cellulosum</name>
    <dbReference type="NCBI Taxonomy" id="56"/>
    <lineage>
        <taxon>Bacteria</taxon>
        <taxon>Pseudomonadati</taxon>
        <taxon>Myxococcota</taxon>
        <taxon>Polyangia</taxon>
        <taxon>Polyangiales</taxon>
        <taxon>Polyangiaceae</taxon>
        <taxon>Sorangium</taxon>
    </lineage>
</organism>
<proteinExistence type="predicted"/>